<keyword evidence="2" id="KW-1185">Reference proteome</keyword>
<organism evidence="1 2">
    <name type="scientific">Bordetella genomosp. 10</name>
    <dbReference type="NCBI Taxonomy" id="1416804"/>
    <lineage>
        <taxon>Bacteria</taxon>
        <taxon>Pseudomonadati</taxon>
        <taxon>Pseudomonadota</taxon>
        <taxon>Betaproteobacteria</taxon>
        <taxon>Burkholderiales</taxon>
        <taxon>Alcaligenaceae</taxon>
        <taxon>Bordetella</taxon>
    </lineage>
</organism>
<dbReference type="EMBL" id="NEVM01000005">
    <property type="protein sequence ID" value="OZI31722.1"/>
    <property type="molecule type" value="Genomic_DNA"/>
</dbReference>
<evidence type="ECO:0000313" key="2">
    <source>
        <dbReference type="Proteomes" id="UP000216020"/>
    </source>
</evidence>
<sequence>MVDDLKNRGAQDRSRISLSEEHEVRYWTQALGVSKEVLTKAVAKVGNSANAVQDYFKGKGL</sequence>
<comment type="caution">
    <text evidence="1">The sequence shown here is derived from an EMBL/GenBank/DDBJ whole genome shotgun (WGS) entry which is preliminary data.</text>
</comment>
<accession>A0A261S450</accession>
<name>A0A261S450_9BORD</name>
<dbReference type="RefSeq" id="WP_094856128.1">
    <property type="nucleotide sequence ID" value="NZ_NEVM01000005.1"/>
</dbReference>
<evidence type="ECO:0000313" key="1">
    <source>
        <dbReference type="EMBL" id="OZI31722.1"/>
    </source>
</evidence>
<dbReference type="Proteomes" id="UP000216020">
    <property type="component" value="Unassembled WGS sequence"/>
</dbReference>
<dbReference type="Pfam" id="PF12244">
    <property type="entry name" value="DUF3606"/>
    <property type="match status" value="1"/>
</dbReference>
<proteinExistence type="predicted"/>
<gene>
    <name evidence="1" type="ORF">CAL29_28015</name>
</gene>
<dbReference type="InterPro" id="IPR022037">
    <property type="entry name" value="DUF3606"/>
</dbReference>
<dbReference type="OrthoDB" id="7030114at2"/>
<reference evidence="2" key="1">
    <citation type="submission" date="2017-05" db="EMBL/GenBank/DDBJ databases">
        <title>Complete and WGS of Bordetella genogroups.</title>
        <authorList>
            <person name="Spilker T."/>
            <person name="Lipuma J."/>
        </authorList>
    </citation>
    <scope>NUCLEOTIDE SEQUENCE [LARGE SCALE GENOMIC DNA]</scope>
    <source>
        <strain evidence="2">AU16122</strain>
    </source>
</reference>
<protein>
    <submittedName>
        <fullName evidence="1">DUF3606 domain-containing protein</fullName>
    </submittedName>
</protein>
<dbReference type="AlphaFoldDB" id="A0A261S450"/>